<dbReference type="Proteomes" id="UP000699462">
    <property type="component" value="Unassembled WGS sequence"/>
</dbReference>
<accession>A0A8T0D227</accession>
<feature type="compositionally biased region" description="Polar residues" evidence="7">
    <location>
        <begin position="26"/>
        <end position="45"/>
    </location>
</feature>
<feature type="non-terminal residue" evidence="9">
    <location>
        <position position="783"/>
    </location>
</feature>
<feature type="region of interest" description="Disordered" evidence="7">
    <location>
        <begin position="26"/>
        <end position="55"/>
    </location>
</feature>
<keyword evidence="10" id="KW-1185">Reference proteome</keyword>
<dbReference type="AlphaFoldDB" id="A0A8T0D227"/>
<keyword evidence="5 6" id="KW-0539">Nucleus</keyword>
<gene>
    <name evidence="9" type="ORF">P879_02795</name>
</gene>
<dbReference type="CDD" id="cd00086">
    <property type="entry name" value="homeodomain"/>
    <property type="match status" value="1"/>
</dbReference>
<evidence type="ECO:0000259" key="8">
    <source>
        <dbReference type="PROSITE" id="PS50071"/>
    </source>
</evidence>
<dbReference type="SUPFAM" id="SSF46689">
    <property type="entry name" value="Homeodomain-like"/>
    <property type="match status" value="1"/>
</dbReference>
<feature type="domain" description="Homeobox" evidence="8">
    <location>
        <begin position="358"/>
        <end position="421"/>
    </location>
</feature>
<dbReference type="GO" id="GO:0000978">
    <property type="term" value="F:RNA polymerase II cis-regulatory region sequence-specific DNA binding"/>
    <property type="evidence" value="ECO:0007669"/>
    <property type="project" value="TreeGrafter"/>
</dbReference>
<dbReference type="FunFam" id="1.10.10.60:FF:000003">
    <property type="entry name" value="Iroquois-class homeobox protein IRX"/>
    <property type="match status" value="1"/>
</dbReference>
<dbReference type="PROSITE" id="PS00027">
    <property type="entry name" value="HOMEOBOX_1"/>
    <property type="match status" value="1"/>
</dbReference>
<evidence type="ECO:0000256" key="1">
    <source>
        <dbReference type="ARBA" id="ARBA00004123"/>
    </source>
</evidence>
<name>A0A8T0D227_9TREM</name>
<evidence type="ECO:0000313" key="10">
    <source>
        <dbReference type="Proteomes" id="UP000699462"/>
    </source>
</evidence>
<feature type="region of interest" description="Disordered" evidence="7">
    <location>
        <begin position="761"/>
        <end position="783"/>
    </location>
</feature>
<dbReference type="InterPro" id="IPR008422">
    <property type="entry name" value="KN_HD"/>
</dbReference>
<dbReference type="InterPro" id="IPR009057">
    <property type="entry name" value="Homeodomain-like_sf"/>
</dbReference>
<evidence type="ECO:0000256" key="4">
    <source>
        <dbReference type="ARBA" id="ARBA00023155"/>
    </source>
</evidence>
<evidence type="ECO:0000256" key="5">
    <source>
        <dbReference type="ARBA" id="ARBA00023242"/>
    </source>
</evidence>
<keyword evidence="3 6" id="KW-0238">DNA-binding</keyword>
<dbReference type="PANTHER" id="PTHR11211:SF15">
    <property type="entry name" value="IROQUOIS-CLASS HOMEODOMAIN PROTEIN IRX-2"/>
    <property type="match status" value="1"/>
</dbReference>
<dbReference type="GO" id="GO:0030182">
    <property type="term" value="P:neuron differentiation"/>
    <property type="evidence" value="ECO:0007669"/>
    <property type="project" value="TreeGrafter"/>
</dbReference>
<dbReference type="InterPro" id="IPR017970">
    <property type="entry name" value="Homeobox_CS"/>
</dbReference>
<feature type="compositionally biased region" description="Acidic residues" evidence="7">
    <location>
        <begin position="439"/>
        <end position="458"/>
    </location>
</feature>
<evidence type="ECO:0000256" key="7">
    <source>
        <dbReference type="SAM" id="MobiDB-lite"/>
    </source>
</evidence>
<keyword evidence="4 6" id="KW-0371">Homeobox</keyword>
<protein>
    <recommendedName>
        <fullName evidence="8">Homeobox domain-containing protein</fullName>
    </recommendedName>
</protein>
<feature type="compositionally biased region" description="Polar residues" evidence="7">
    <location>
        <begin position="428"/>
        <end position="438"/>
    </location>
</feature>
<dbReference type="Gene3D" id="1.10.10.60">
    <property type="entry name" value="Homeodomain-like"/>
    <property type="match status" value="1"/>
</dbReference>
<comment type="caution">
    <text evidence="9">The sequence shown here is derived from an EMBL/GenBank/DDBJ whole genome shotgun (WGS) entry which is preliminary data.</text>
</comment>
<organism evidence="9 10">
    <name type="scientific">Paragonimus westermani</name>
    <dbReference type="NCBI Taxonomy" id="34504"/>
    <lineage>
        <taxon>Eukaryota</taxon>
        <taxon>Metazoa</taxon>
        <taxon>Spiralia</taxon>
        <taxon>Lophotrochozoa</taxon>
        <taxon>Platyhelminthes</taxon>
        <taxon>Trematoda</taxon>
        <taxon>Digenea</taxon>
        <taxon>Plagiorchiida</taxon>
        <taxon>Troglotremata</taxon>
        <taxon>Troglotrematidae</taxon>
        <taxon>Paragonimus</taxon>
    </lineage>
</organism>
<feature type="DNA-binding region" description="Homeobox" evidence="6">
    <location>
        <begin position="360"/>
        <end position="422"/>
    </location>
</feature>
<dbReference type="PROSITE" id="PS50071">
    <property type="entry name" value="HOMEOBOX_2"/>
    <property type="match status" value="1"/>
</dbReference>
<dbReference type="GO" id="GO:0048468">
    <property type="term" value="P:cell development"/>
    <property type="evidence" value="ECO:0007669"/>
    <property type="project" value="TreeGrafter"/>
</dbReference>
<dbReference type="SMART" id="SM00389">
    <property type="entry name" value="HOX"/>
    <property type="match status" value="1"/>
</dbReference>
<feature type="region of interest" description="Disordered" evidence="7">
    <location>
        <begin position="426"/>
        <end position="458"/>
    </location>
</feature>
<dbReference type="GO" id="GO:0000981">
    <property type="term" value="F:DNA-binding transcription factor activity, RNA polymerase II-specific"/>
    <property type="evidence" value="ECO:0007669"/>
    <property type="project" value="InterPro"/>
</dbReference>
<comment type="similarity">
    <text evidence="2">Belongs to the TALE/IRO homeobox family.</text>
</comment>
<dbReference type="PANTHER" id="PTHR11211">
    <property type="entry name" value="IROQUOIS-CLASS HOMEODOMAIN PROTEIN IRX"/>
    <property type="match status" value="1"/>
</dbReference>
<dbReference type="Pfam" id="PF05920">
    <property type="entry name" value="Homeobox_KN"/>
    <property type="match status" value="1"/>
</dbReference>
<dbReference type="InterPro" id="IPR001356">
    <property type="entry name" value="HD"/>
</dbReference>
<sequence length="783" mass="86057">TPLCATQKISPKFTVAFAAANLIQTHSSSPKSTVDSPDSLSQSVTLPKDSKQSHDTDLAQHLNFLAAPTPRSGKVTDHSVAATNKFKDSHVTGLDGESDQPAELFVASRDPLRSHMVTGGDEETRFSLPIGFNTAKCWDADMSVKSDSDVSQQLTVPSVTTTTPRATNRLQGTIASMLGQSHPSHGLVWPAHMDTRSALATISAAYVSLLKNSHAVNPPVRQISGLMYNQKPVHSFSSQGSKPVTDILPPLSNPPALSLLSTQHGFPAELGVDKNPIYLKTAQSLDQDNLQNTMTNLLTQENLECWQQFQQASYANNLDPQLLTFYGGSGLYVPSLTCQKLTDFHPCPYPICSGAFELSGSSRRKNATRETTSMLKAWLNEHRKNPYPTKGEKIMLAIVTKMSLTQVSTWFANARRRLKKENKMTWIARNSNSMQDADSNGDGEEDIDEEEDGEDEQDLDCLVDVDKVNGAHPAERGHIPDSFTRCPMPSYCLSSAGILPNMVTSKGCSTTQARNATRFSTTVHRHSVTEDGPPLKHVVKDDIQSSDPLRQQKIWSLVELAQEQISRETRAKIEQGERFNDCVPVNWRHFERASTQNWMRLLANVHSNETVAKMSVGLAKNAHPSVIDTSPTAELGSKRKVQDGPSSTTDFTAKMMKNSFNCSAPVVTETVAGTNTPNDQPFVSPAALAAFYLYYQQQQQQQQQYQFQLQQHSQHVLQPYIDPTSPTTLSLLKASSRLSDQGAAEDRITHRLVGSNNIAYTTVNSPTQRPQTAGKQTNSHADV</sequence>
<dbReference type="GO" id="GO:0005634">
    <property type="term" value="C:nucleus"/>
    <property type="evidence" value="ECO:0007669"/>
    <property type="project" value="UniProtKB-SubCell"/>
</dbReference>
<comment type="subcellular location">
    <subcellularLocation>
        <location evidence="1 6">Nucleus</location>
    </subcellularLocation>
</comment>
<reference evidence="9 10" key="1">
    <citation type="submission" date="2019-07" db="EMBL/GenBank/DDBJ databases">
        <title>Annotation for the trematode Paragonimus westermani.</title>
        <authorList>
            <person name="Choi Y.-J."/>
        </authorList>
    </citation>
    <scope>NUCLEOTIDE SEQUENCE [LARGE SCALE GENOMIC DNA]</scope>
    <source>
        <strain evidence="9">180907_Pwestermani</strain>
    </source>
</reference>
<proteinExistence type="inferred from homology"/>
<dbReference type="EMBL" id="JTDF01022352">
    <property type="protein sequence ID" value="KAF8560621.1"/>
    <property type="molecule type" value="Genomic_DNA"/>
</dbReference>
<dbReference type="OrthoDB" id="5399138at2759"/>
<evidence type="ECO:0000256" key="2">
    <source>
        <dbReference type="ARBA" id="ARBA00008446"/>
    </source>
</evidence>
<evidence type="ECO:0000256" key="6">
    <source>
        <dbReference type="PROSITE-ProRule" id="PRU00108"/>
    </source>
</evidence>
<evidence type="ECO:0000256" key="3">
    <source>
        <dbReference type="ARBA" id="ARBA00023125"/>
    </source>
</evidence>
<evidence type="ECO:0000313" key="9">
    <source>
        <dbReference type="EMBL" id="KAF8560621.1"/>
    </source>
</evidence>